<sequence length="96" mass="10776">AVEYSDPGTEVVVDVLKEENFLKISISNIGEVISEAARPHMFEKFYRAAEAKKVKEGGTGMGLYIVKLFVEKLGGRVGFESEDHKTVFWFTLPLNH</sequence>
<dbReference type="EC" id="2.7.13.3" evidence="2"/>
<feature type="non-terminal residue" evidence="5">
    <location>
        <position position="1"/>
    </location>
</feature>
<dbReference type="InterPro" id="IPR003594">
    <property type="entry name" value="HATPase_dom"/>
</dbReference>
<reference evidence="5 6" key="1">
    <citation type="journal article" date="2015" name="Nature">
        <title>rRNA introns, odd ribosomes, and small enigmatic genomes across a large radiation of phyla.</title>
        <authorList>
            <person name="Brown C.T."/>
            <person name="Hug L.A."/>
            <person name="Thomas B.C."/>
            <person name="Sharon I."/>
            <person name="Castelle C.J."/>
            <person name="Singh A."/>
            <person name="Wilkins M.J."/>
            <person name="Williams K.H."/>
            <person name="Banfield J.F."/>
        </authorList>
    </citation>
    <scope>NUCLEOTIDE SEQUENCE [LARGE SCALE GENOMIC DNA]</scope>
</reference>
<dbReference type="SMART" id="SM00387">
    <property type="entry name" value="HATPase_c"/>
    <property type="match status" value="1"/>
</dbReference>
<keyword evidence="3" id="KW-0597">Phosphoprotein</keyword>
<dbReference type="InterPro" id="IPR004358">
    <property type="entry name" value="Sig_transdc_His_kin-like_C"/>
</dbReference>
<name>A0A0G1IVK1_9BACT</name>
<dbReference type="SUPFAM" id="SSF55874">
    <property type="entry name" value="ATPase domain of HSP90 chaperone/DNA topoisomerase II/histidine kinase"/>
    <property type="match status" value="1"/>
</dbReference>
<dbReference type="PRINTS" id="PR00344">
    <property type="entry name" value="BCTRLSENSOR"/>
</dbReference>
<evidence type="ECO:0000256" key="1">
    <source>
        <dbReference type="ARBA" id="ARBA00000085"/>
    </source>
</evidence>
<dbReference type="PANTHER" id="PTHR43547">
    <property type="entry name" value="TWO-COMPONENT HISTIDINE KINASE"/>
    <property type="match status" value="1"/>
</dbReference>
<dbReference type="EMBL" id="LCHN01000010">
    <property type="protein sequence ID" value="KKT35857.1"/>
    <property type="molecule type" value="Genomic_DNA"/>
</dbReference>
<evidence type="ECO:0000256" key="2">
    <source>
        <dbReference type="ARBA" id="ARBA00012438"/>
    </source>
</evidence>
<dbReference type="Pfam" id="PF02518">
    <property type="entry name" value="HATPase_c"/>
    <property type="match status" value="1"/>
</dbReference>
<dbReference type="GO" id="GO:0000155">
    <property type="term" value="F:phosphorelay sensor kinase activity"/>
    <property type="evidence" value="ECO:0007669"/>
    <property type="project" value="TreeGrafter"/>
</dbReference>
<evidence type="ECO:0000313" key="5">
    <source>
        <dbReference type="EMBL" id="KKT35857.1"/>
    </source>
</evidence>
<comment type="caution">
    <text evidence="5">The sequence shown here is derived from an EMBL/GenBank/DDBJ whole genome shotgun (WGS) entry which is preliminary data.</text>
</comment>
<organism evidence="5 6">
    <name type="scientific">Candidatus Collierbacteria bacterium GW2011_GWA1_44_12</name>
    <dbReference type="NCBI Taxonomy" id="1618376"/>
    <lineage>
        <taxon>Bacteria</taxon>
        <taxon>Candidatus Collieribacteriota</taxon>
    </lineage>
</organism>
<protein>
    <recommendedName>
        <fullName evidence="2">histidine kinase</fullName>
        <ecNumber evidence="2">2.7.13.3</ecNumber>
    </recommendedName>
</protein>
<proteinExistence type="predicted"/>
<dbReference type="PROSITE" id="PS50109">
    <property type="entry name" value="HIS_KIN"/>
    <property type="match status" value="1"/>
</dbReference>
<dbReference type="Proteomes" id="UP000034069">
    <property type="component" value="Unassembled WGS sequence"/>
</dbReference>
<feature type="domain" description="Histidine kinase" evidence="4">
    <location>
        <begin position="1"/>
        <end position="96"/>
    </location>
</feature>
<dbReference type="AlphaFoldDB" id="A0A0G1IVK1"/>
<gene>
    <name evidence="5" type="ORF">UW23_C0010G0013</name>
</gene>
<evidence type="ECO:0000313" key="6">
    <source>
        <dbReference type="Proteomes" id="UP000034069"/>
    </source>
</evidence>
<comment type="catalytic activity">
    <reaction evidence="1">
        <text>ATP + protein L-histidine = ADP + protein N-phospho-L-histidine.</text>
        <dbReference type="EC" id="2.7.13.3"/>
    </reaction>
</comment>
<accession>A0A0G1IVK1</accession>
<dbReference type="Gene3D" id="3.30.565.10">
    <property type="entry name" value="Histidine kinase-like ATPase, C-terminal domain"/>
    <property type="match status" value="1"/>
</dbReference>
<dbReference type="PANTHER" id="PTHR43547:SF2">
    <property type="entry name" value="HYBRID SIGNAL TRANSDUCTION HISTIDINE KINASE C"/>
    <property type="match status" value="1"/>
</dbReference>
<dbReference type="InterPro" id="IPR036890">
    <property type="entry name" value="HATPase_C_sf"/>
</dbReference>
<dbReference type="InterPro" id="IPR005467">
    <property type="entry name" value="His_kinase_dom"/>
</dbReference>
<evidence type="ECO:0000259" key="4">
    <source>
        <dbReference type="PROSITE" id="PS50109"/>
    </source>
</evidence>
<evidence type="ECO:0000256" key="3">
    <source>
        <dbReference type="ARBA" id="ARBA00022553"/>
    </source>
</evidence>